<gene>
    <name evidence="7" type="ORF">C7I84_10235</name>
</gene>
<dbReference type="InterPro" id="IPR036188">
    <property type="entry name" value="FAD/NAD-bd_sf"/>
</dbReference>
<evidence type="ECO:0000256" key="2">
    <source>
        <dbReference type="ARBA" id="ARBA00022630"/>
    </source>
</evidence>
<dbReference type="EMBL" id="PXYK01000008">
    <property type="protein sequence ID" value="PSJ61071.1"/>
    <property type="molecule type" value="Genomic_DNA"/>
</dbReference>
<evidence type="ECO:0000313" key="8">
    <source>
        <dbReference type="Proteomes" id="UP000241229"/>
    </source>
</evidence>
<evidence type="ECO:0000259" key="6">
    <source>
        <dbReference type="Pfam" id="PF01494"/>
    </source>
</evidence>
<dbReference type="InterPro" id="IPR050493">
    <property type="entry name" value="FAD-dep_Monooxygenase_BioMet"/>
</dbReference>
<dbReference type="PANTHER" id="PTHR13789">
    <property type="entry name" value="MONOOXYGENASE"/>
    <property type="match status" value="1"/>
</dbReference>
<dbReference type="SUPFAM" id="SSF54373">
    <property type="entry name" value="FAD-linked reductases, C-terminal domain"/>
    <property type="match status" value="1"/>
</dbReference>
<evidence type="ECO:0000256" key="1">
    <source>
        <dbReference type="ARBA" id="ARBA00001974"/>
    </source>
</evidence>
<keyword evidence="4" id="KW-0560">Oxidoreductase</keyword>
<evidence type="ECO:0000313" key="7">
    <source>
        <dbReference type="EMBL" id="PSJ61071.1"/>
    </source>
</evidence>
<accession>A0A2P7SFG5</accession>
<dbReference type="GO" id="GO:0071949">
    <property type="term" value="F:FAD binding"/>
    <property type="evidence" value="ECO:0007669"/>
    <property type="project" value="InterPro"/>
</dbReference>
<dbReference type="InterPro" id="IPR002938">
    <property type="entry name" value="FAD-bd"/>
</dbReference>
<dbReference type="PANTHER" id="PTHR13789:SF318">
    <property type="entry name" value="GERANYLGERANYL DIPHOSPHATE REDUCTASE"/>
    <property type="match status" value="1"/>
</dbReference>
<evidence type="ECO:0000256" key="5">
    <source>
        <dbReference type="ARBA" id="ARBA00023033"/>
    </source>
</evidence>
<dbReference type="OrthoDB" id="4230779at2"/>
<keyword evidence="3" id="KW-0274">FAD</keyword>
<organism evidence="7 8">
    <name type="scientific">Kumtagia ephedrae</name>
    <dbReference type="NCBI Taxonomy" id="2116701"/>
    <lineage>
        <taxon>Bacteria</taxon>
        <taxon>Pseudomonadati</taxon>
        <taxon>Pseudomonadota</taxon>
        <taxon>Alphaproteobacteria</taxon>
        <taxon>Hyphomicrobiales</taxon>
        <taxon>Phyllobacteriaceae</taxon>
        <taxon>Kumtagia</taxon>
    </lineage>
</organism>
<evidence type="ECO:0000256" key="3">
    <source>
        <dbReference type="ARBA" id="ARBA00022827"/>
    </source>
</evidence>
<dbReference type="SUPFAM" id="SSF51905">
    <property type="entry name" value="FAD/NAD(P)-binding domain"/>
    <property type="match status" value="1"/>
</dbReference>
<protein>
    <submittedName>
        <fullName evidence="7">Salicylate hydroxylase</fullName>
    </submittedName>
</protein>
<dbReference type="Proteomes" id="UP000241229">
    <property type="component" value="Unassembled WGS sequence"/>
</dbReference>
<proteinExistence type="predicted"/>
<dbReference type="GO" id="GO:0004497">
    <property type="term" value="F:monooxygenase activity"/>
    <property type="evidence" value="ECO:0007669"/>
    <property type="project" value="UniProtKB-KW"/>
</dbReference>
<keyword evidence="2" id="KW-0285">Flavoprotein</keyword>
<comment type="cofactor">
    <cofactor evidence="1">
        <name>FAD</name>
        <dbReference type="ChEBI" id="CHEBI:57692"/>
    </cofactor>
</comment>
<comment type="caution">
    <text evidence="7">The sequence shown here is derived from an EMBL/GenBank/DDBJ whole genome shotgun (WGS) entry which is preliminary data.</text>
</comment>
<keyword evidence="5" id="KW-0503">Monooxygenase</keyword>
<evidence type="ECO:0000256" key="4">
    <source>
        <dbReference type="ARBA" id="ARBA00023002"/>
    </source>
</evidence>
<dbReference type="AlphaFoldDB" id="A0A2P7SFG5"/>
<dbReference type="PRINTS" id="PR00420">
    <property type="entry name" value="RNGMNOXGNASE"/>
</dbReference>
<dbReference type="Pfam" id="PF01494">
    <property type="entry name" value="FAD_binding_3"/>
    <property type="match status" value="1"/>
</dbReference>
<dbReference type="Gene3D" id="3.50.50.60">
    <property type="entry name" value="FAD/NAD(P)-binding domain"/>
    <property type="match status" value="1"/>
</dbReference>
<reference evidence="7 8" key="1">
    <citation type="submission" date="2018-03" db="EMBL/GenBank/DDBJ databases">
        <title>The draft genome of Mesorhizobium sp. 6GN-30.</title>
        <authorList>
            <person name="Liu L."/>
            <person name="Li L."/>
            <person name="Wang T."/>
            <person name="Zhang X."/>
            <person name="Liang L."/>
        </authorList>
    </citation>
    <scope>NUCLEOTIDE SEQUENCE [LARGE SCALE GENOMIC DNA]</scope>
    <source>
        <strain evidence="7 8">6GN30</strain>
    </source>
</reference>
<dbReference type="RefSeq" id="WP_106772076.1">
    <property type="nucleotide sequence ID" value="NZ_PXYK01000008.1"/>
</dbReference>
<sequence length="408" mass="43131">MPVDHPSDIIVAGAGIAGLTAALAFSTRGFPVRVFERSPELRDIGAGLQLSPNATRILGRLGVLGDIEAVAVRPPAIVLRRARDLRELARVPLGEQAEARWGAPYLVVHRADLQAVLLAAIARHGTIRIETGATVLGMTAGADGAATSVQTGDAVHGGPLQTVVGRLVVGADGVWSGLRQKMHPAGGMSRFAGHVAWRRTLSANHPLAAGLSLGSAVNAFLHPGFHLVAYPVRASAEVNLVAFTPGRSLAEDWSAKTDPEPLRRAMEHTARPLAALADDDAAWTAWPIHTADDNHRWTDPGGLTLIGDAAHAMTPFAAQGAAMAIEDADTLAAFVAARPDRLAEALADWEASRRPRISRVARRGAFNRFVWHAAGPVALARDLALALRAPEKLMADLDWLYGPENKPG</sequence>
<feature type="domain" description="FAD-binding" evidence="6">
    <location>
        <begin position="8"/>
        <end position="362"/>
    </location>
</feature>
<keyword evidence="8" id="KW-1185">Reference proteome</keyword>
<name>A0A2P7SFG5_9HYPH</name>